<sequence length="303" mass="34629">MMGAMVGWVGAVGEMVGLVRWDRFPLGKLLEAIDTRFTWWFLHCPVEDCCLSSYMGPWNGPQIMKDWLVKVVSFVLSLLDIMTKPILILASSDAILLWEIEFSKWSKSIKVVAYKGNKDIRDAITDSKFQVLLSSPDDIVEDMEMFDLVKWELRVPVPHIFNTFDENLDAYGRHETVNRWHMEERTEFLLITSVLVRHVPSDPDESVSEHVEHFFCVNHLGQYVTHKVVYNVNKLVKMVMEDIKEMVLLYVRHRGNHLQKLKMMDPVDVETKKLFSSDDAGTGKGSGSLSGLQALLGKAIPTS</sequence>
<proteinExistence type="predicted"/>
<dbReference type="Proteomes" id="UP001206925">
    <property type="component" value="Unassembled WGS sequence"/>
</dbReference>
<dbReference type="Pfam" id="PF14703">
    <property type="entry name" value="PHM7_cyt"/>
    <property type="match status" value="1"/>
</dbReference>
<protein>
    <recommendedName>
        <fullName evidence="1">CSC1/OSCA1-like cytosolic domain-containing protein</fullName>
    </recommendedName>
</protein>
<organism evidence="2 3">
    <name type="scientific">Ambrosia artemisiifolia</name>
    <name type="common">Common ragweed</name>
    <dbReference type="NCBI Taxonomy" id="4212"/>
    <lineage>
        <taxon>Eukaryota</taxon>
        <taxon>Viridiplantae</taxon>
        <taxon>Streptophyta</taxon>
        <taxon>Embryophyta</taxon>
        <taxon>Tracheophyta</taxon>
        <taxon>Spermatophyta</taxon>
        <taxon>Magnoliopsida</taxon>
        <taxon>eudicotyledons</taxon>
        <taxon>Gunneridae</taxon>
        <taxon>Pentapetalae</taxon>
        <taxon>asterids</taxon>
        <taxon>campanulids</taxon>
        <taxon>Asterales</taxon>
        <taxon>Asteraceae</taxon>
        <taxon>Asteroideae</taxon>
        <taxon>Heliantheae alliance</taxon>
        <taxon>Heliantheae</taxon>
        <taxon>Ambrosia</taxon>
    </lineage>
</organism>
<dbReference type="InterPro" id="IPR027815">
    <property type="entry name" value="CSC1/OSCA1-like_cyt"/>
</dbReference>
<evidence type="ECO:0000313" key="2">
    <source>
        <dbReference type="EMBL" id="KAI7738818.1"/>
    </source>
</evidence>
<keyword evidence="3" id="KW-1185">Reference proteome</keyword>
<name>A0AAD5CCC5_AMBAR</name>
<feature type="domain" description="CSC1/OSCA1-like cytosolic" evidence="1">
    <location>
        <begin position="193"/>
        <end position="242"/>
    </location>
</feature>
<comment type="caution">
    <text evidence="2">The sequence shown here is derived from an EMBL/GenBank/DDBJ whole genome shotgun (WGS) entry which is preliminary data.</text>
</comment>
<reference evidence="2" key="1">
    <citation type="submission" date="2022-06" db="EMBL/GenBank/DDBJ databases">
        <title>Uncovering the hologenomic basis of an extraordinary plant invasion.</title>
        <authorList>
            <person name="Bieker V.C."/>
            <person name="Martin M.D."/>
            <person name="Gilbert T."/>
            <person name="Hodgins K."/>
            <person name="Battlay P."/>
            <person name="Petersen B."/>
            <person name="Wilson J."/>
        </authorList>
    </citation>
    <scope>NUCLEOTIDE SEQUENCE</scope>
    <source>
        <strain evidence="2">AA19_3_7</strain>
        <tissue evidence="2">Leaf</tissue>
    </source>
</reference>
<accession>A0AAD5CCC5</accession>
<dbReference type="EMBL" id="JAMZMK010008719">
    <property type="protein sequence ID" value="KAI7738818.1"/>
    <property type="molecule type" value="Genomic_DNA"/>
</dbReference>
<gene>
    <name evidence="2" type="ORF">M8C21_006265</name>
</gene>
<dbReference type="AlphaFoldDB" id="A0AAD5CCC5"/>
<evidence type="ECO:0000313" key="3">
    <source>
        <dbReference type="Proteomes" id="UP001206925"/>
    </source>
</evidence>
<evidence type="ECO:0000259" key="1">
    <source>
        <dbReference type="Pfam" id="PF14703"/>
    </source>
</evidence>
<dbReference type="Gene3D" id="3.40.50.10810">
    <property type="entry name" value="Tandem AAA-ATPase domain"/>
    <property type="match status" value="1"/>
</dbReference>
<dbReference type="InterPro" id="IPR038718">
    <property type="entry name" value="SNF2-like_sf"/>
</dbReference>